<accession>A0A3P3W5C9</accession>
<dbReference type="InterPro" id="IPR019833">
    <property type="entry name" value="Mn/Fe_SOD_BS"/>
</dbReference>
<evidence type="ECO:0000256" key="5">
    <source>
        <dbReference type="PIRSR" id="PIRSR000349-1"/>
    </source>
</evidence>
<dbReference type="OrthoDB" id="9803125at2"/>
<dbReference type="InterPro" id="IPR001189">
    <property type="entry name" value="Mn/Fe_SOD"/>
</dbReference>
<dbReference type="InterPro" id="IPR019831">
    <property type="entry name" value="Mn/Fe_SOD_N"/>
</dbReference>
<comment type="similarity">
    <text evidence="1 6">Belongs to the iron/manganese superoxide dismutase family.</text>
</comment>
<dbReference type="InterPro" id="IPR036314">
    <property type="entry name" value="SOD_C_sf"/>
</dbReference>
<sequence length="199" mass="23374">MKGLSFNYSDLEPNLDAQTIETHYSKHHLGYLEKLNELIKGTDLEEKSIEEILTSLDSEKKALINNAGGYYNHNLYWEVLTKEKEKTPTGKIAELINRDFGSFEAFKTQFKKAGLDVFGSGWVWLVLTENQNLKITTTVNQNNPLMSFETEKGYPLMNIDMWEHAYYLKYKNNKSDYIDNYFKRIDWDKVNYRIELKSN</sequence>
<dbReference type="Pfam" id="PF00081">
    <property type="entry name" value="Sod_Fe_N"/>
    <property type="match status" value="1"/>
</dbReference>
<evidence type="ECO:0000256" key="2">
    <source>
        <dbReference type="ARBA" id="ARBA00012682"/>
    </source>
</evidence>
<evidence type="ECO:0000259" key="7">
    <source>
        <dbReference type="Pfam" id="PF00081"/>
    </source>
</evidence>
<dbReference type="PANTHER" id="PTHR43595">
    <property type="entry name" value="37S RIBOSOMAL PROTEIN S26, MITOCHONDRIAL"/>
    <property type="match status" value="1"/>
</dbReference>
<dbReference type="SUPFAM" id="SSF54719">
    <property type="entry name" value="Fe,Mn superoxide dismutase (SOD), C-terminal domain"/>
    <property type="match status" value="1"/>
</dbReference>
<keyword evidence="4 6" id="KW-0560">Oxidoreductase</keyword>
<dbReference type="GO" id="GO:0005737">
    <property type="term" value="C:cytoplasm"/>
    <property type="evidence" value="ECO:0007669"/>
    <property type="project" value="TreeGrafter"/>
</dbReference>
<evidence type="ECO:0000256" key="4">
    <source>
        <dbReference type="ARBA" id="ARBA00023002"/>
    </source>
</evidence>
<feature type="binding site" evidence="5">
    <location>
        <position position="164"/>
    </location>
    <ligand>
        <name>Mn(2+)</name>
        <dbReference type="ChEBI" id="CHEBI:29035"/>
    </ligand>
</feature>
<comment type="catalytic activity">
    <reaction evidence="6">
        <text>2 superoxide + 2 H(+) = H2O2 + O2</text>
        <dbReference type="Rhea" id="RHEA:20696"/>
        <dbReference type="ChEBI" id="CHEBI:15378"/>
        <dbReference type="ChEBI" id="CHEBI:15379"/>
        <dbReference type="ChEBI" id="CHEBI:16240"/>
        <dbReference type="ChEBI" id="CHEBI:18421"/>
        <dbReference type="EC" id="1.15.1.1"/>
    </reaction>
</comment>
<reference evidence="9 10" key="1">
    <citation type="submission" date="2018-11" db="EMBL/GenBank/DDBJ databases">
        <title>Flavobacterium sp. nov., YIM 102701-2 draft genome.</title>
        <authorList>
            <person name="Li G."/>
            <person name="Jiang Y."/>
        </authorList>
    </citation>
    <scope>NUCLEOTIDE SEQUENCE [LARGE SCALE GENOMIC DNA]</scope>
    <source>
        <strain evidence="9 10">YIM 102701-2</strain>
    </source>
</reference>
<dbReference type="Gene3D" id="1.10.287.990">
    <property type="entry name" value="Fe,Mn superoxide dismutase (SOD) domain"/>
    <property type="match status" value="1"/>
</dbReference>
<evidence type="ECO:0000313" key="10">
    <source>
        <dbReference type="Proteomes" id="UP000275719"/>
    </source>
</evidence>
<dbReference type="PANTHER" id="PTHR43595:SF2">
    <property type="entry name" value="SMALL RIBOSOMAL SUBUNIT PROTEIN MS42"/>
    <property type="match status" value="1"/>
</dbReference>
<feature type="binding site" evidence="5">
    <location>
        <position position="160"/>
    </location>
    <ligand>
        <name>Mn(2+)</name>
        <dbReference type="ChEBI" id="CHEBI:29035"/>
    </ligand>
</feature>
<name>A0A3P3W5C9_9FLAO</name>
<feature type="binding site" evidence="5">
    <location>
        <position position="23"/>
    </location>
    <ligand>
        <name>Mn(2+)</name>
        <dbReference type="ChEBI" id="CHEBI:29035"/>
    </ligand>
</feature>
<dbReference type="GO" id="GO:0046872">
    <property type="term" value="F:metal ion binding"/>
    <property type="evidence" value="ECO:0007669"/>
    <property type="project" value="UniProtKB-KW"/>
</dbReference>
<evidence type="ECO:0000256" key="1">
    <source>
        <dbReference type="ARBA" id="ARBA00008714"/>
    </source>
</evidence>
<evidence type="ECO:0000256" key="6">
    <source>
        <dbReference type="RuleBase" id="RU000414"/>
    </source>
</evidence>
<keyword evidence="10" id="KW-1185">Reference proteome</keyword>
<dbReference type="SUPFAM" id="SSF46609">
    <property type="entry name" value="Fe,Mn superoxide dismutase (SOD), N-terminal domain"/>
    <property type="match status" value="1"/>
</dbReference>
<dbReference type="PROSITE" id="PS00088">
    <property type="entry name" value="SOD_MN"/>
    <property type="match status" value="1"/>
</dbReference>
<comment type="function">
    <text evidence="6">Destroys radicals which are normally produced within the cells and which are toxic to biological systems.</text>
</comment>
<dbReference type="EC" id="1.15.1.1" evidence="2 6"/>
<evidence type="ECO:0000259" key="8">
    <source>
        <dbReference type="Pfam" id="PF02777"/>
    </source>
</evidence>
<keyword evidence="3 5" id="KW-0479">Metal-binding</keyword>
<dbReference type="InterPro" id="IPR036324">
    <property type="entry name" value="Mn/Fe_SOD_N_sf"/>
</dbReference>
<dbReference type="EMBL" id="RQVQ01000018">
    <property type="protein sequence ID" value="RRJ90335.1"/>
    <property type="molecule type" value="Genomic_DNA"/>
</dbReference>
<feature type="domain" description="Manganese/iron superoxide dismutase N-terminal" evidence="7">
    <location>
        <begin position="3"/>
        <end position="80"/>
    </location>
</feature>
<dbReference type="InterPro" id="IPR019832">
    <property type="entry name" value="Mn/Fe_SOD_C"/>
</dbReference>
<dbReference type="GO" id="GO:0004784">
    <property type="term" value="F:superoxide dismutase activity"/>
    <property type="evidence" value="ECO:0007669"/>
    <property type="project" value="UniProtKB-EC"/>
</dbReference>
<evidence type="ECO:0000256" key="3">
    <source>
        <dbReference type="ARBA" id="ARBA00022723"/>
    </source>
</evidence>
<feature type="binding site" evidence="5">
    <location>
        <position position="73"/>
    </location>
    <ligand>
        <name>Mn(2+)</name>
        <dbReference type="ChEBI" id="CHEBI:29035"/>
    </ligand>
</feature>
<feature type="domain" description="Manganese/iron superoxide dismutase C-terminal" evidence="8">
    <location>
        <begin position="88"/>
        <end position="192"/>
    </location>
</feature>
<evidence type="ECO:0000313" key="9">
    <source>
        <dbReference type="EMBL" id="RRJ90335.1"/>
    </source>
</evidence>
<comment type="caution">
    <text evidence="9">The sequence shown here is derived from an EMBL/GenBank/DDBJ whole genome shotgun (WGS) entry which is preliminary data.</text>
</comment>
<protein>
    <recommendedName>
        <fullName evidence="2 6">Superoxide dismutase</fullName>
        <ecNumber evidence="2 6">1.15.1.1</ecNumber>
    </recommendedName>
</protein>
<organism evidence="9 10">
    <name type="scientific">Paenimyroides tangerinum</name>
    <dbReference type="NCBI Taxonomy" id="2488728"/>
    <lineage>
        <taxon>Bacteria</taxon>
        <taxon>Pseudomonadati</taxon>
        <taxon>Bacteroidota</taxon>
        <taxon>Flavobacteriia</taxon>
        <taxon>Flavobacteriales</taxon>
        <taxon>Flavobacteriaceae</taxon>
        <taxon>Paenimyroides</taxon>
    </lineage>
</organism>
<dbReference type="Proteomes" id="UP000275719">
    <property type="component" value="Unassembled WGS sequence"/>
</dbReference>
<dbReference type="Gene3D" id="3.55.40.20">
    <property type="entry name" value="Iron/manganese superoxide dismutase, C-terminal domain"/>
    <property type="match status" value="1"/>
</dbReference>
<dbReference type="PIRSF" id="PIRSF000349">
    <property type="entry name" value="SODismutase"/>
    <property type="match status" value="1"/>
</dbReference>
<dbReference type="AlphaFoldDB" id="A0A3P3W5C9"/>
<dbReference type="FunFam" id="3.55.40.20:FF:000004">
    <property type="entry name" value="Superoxide dismutase [Fe]"/>
    <property type="match status" value="1"/>
</dbReference>
<dbReference type="PRINTS" id="PR01703">
    <property type="entry name" value="MNSODISMTASE"/>
</dbReference>
<proteinExistence type="inferred from homology"/>
<dbReference type="Pfam" id="PF02777">
    <property type="entry name" value="Sod_Fe_C"/>
    <property type="match status" value="1"/>
</dbReference>
<gene>
    <name evidence="9" type="ORF">EG240_09250</name>
</gene>